<dbReference type="InterPro" id="IPR052087">
    <property type="entry name" value="RRP12"/>
</dbReference>
<comment type="caution">
    <text evidence="7">The sequence shown here is derived from an EMBL/GenBank/DDBJ whole genome shotgun (WGS) entry which is preliminary data.</text>
</comment>
<feature type="compositionally biased region" description="Basic and acidic residues" evidence="4">
    <location>
        <begin position="1051"/>
        <end position="1061"/>
    </location>
</feature>
<feature type="domain" description="RRP12 N-terminal HEAT" evidence="6">
    <location>
        <begin position="129"/>
        <end position="374"/>
    </location>
</feature>
<dbReference type="InterPro" id="IPR011989">
    <property type="entry name" value="ARM-like"/>
</dbReference>
<feature type="compositionally biased region" description="Basic and acidic residues" evidence="4">
    <location>
        <begin position="1251"/>
        <end position="1272"/>
    </location>
</feature>
<feature type="compositionally biased region" description="Basic and acidic residues" evidence="4">
    <location>
        <begin position="1148"/>
        <end position="1162"/>
    </location>
</feature>
<evidence type="ECO:0000256" key="3">
    <source>
        <dbReference type="ARBA" id="ARBA00023242"/>
    </source>
</evidence>
<dbReference type="Proteomes" id="UP001497497">
    <property type="component" value="Unassembled WGS sequence"/>
</dbReference>
<evidence type="ECO:0000256" key="4">
    <source>
        <dbReference type="SAM" id="MobiDB-lite"/>
    </source>
</evidence>
<feature type="region of interest" description="Disordered" evidence="4">
    <location>
        <begin position="1141"/>
        <end position="1278"/>
    </location>
</feature>
<protein>
    <recommendedName>
        <fullName evidence="9">RRP12-like protein</fullName>
    </recommendedName>
</protein>
<keyword evidence="3" id="KW-0539">Nucleus</keyword>
<name>A0AAV2HZA0_LYMST</name>
<evidence type="ECO:0000256" key="2">
    <source>
        <dbReference type="ARBA" id="ARBA00007690"/>
    </source>
</evidence>
<sequence length="1326" mass="147884">MKAQKSIPKKPMTKMKIVKKRKMPKSSSSNPVTKKFREAVKQSFHGKHFPFGYNPSSSYQTKSQAQLQSKAIQLPGGSLTLEALEKHNASTGGFTEASIQDDATSFGGTTFNTWATNLTGCTNVTFNKVHRYINSNSIVQKEILAVLAAITEVIKENGGEGSDVQYFGLLVTSLEKPDKLETRLAMAHLLSIVIKRVPVSVLQSRFSQVQKTLMGLVTDCVKQQMTTPLKPALSCLASLLRVQGLDKWLDGSIKHTFDALLAFVSHKKPKIRKAAHTAVKIVLKGSIFMQQTPAPPFHPAASTIARCCERQIEAYRGQSNKEVMYTLSLLKDTLSLFPATNVKSLCEMLLRLMTLTDLILRSSCIEVLFRLFSAKPSVEIMPAQMNAQLLTALYEYQPSVKDSQPMIAWLKVMEAANVNLANQNIDLNVNHLPRLFSTCMTCLLSDRHDVAKAAVDTMKVLLLECVEAVKEKLVSNASIAVLQKVVKTLETGLSYQFHSNWSLVLQLWSTAFQSSVTRNFFNPFITCLSSMGDLRDTPHFSFKGEMDQAIGFAVKNMGPRLVLESIPLGITGENDNLDFPRGWLLPVLRDNIGHTELSFFSSYFLPLAAKFRTKAESFTKEGRIAEGKAYDALHLQLWSLLKAFCDHPTDLKQSFQGIAKILGTALSEREDLRMDVMAALRSLISCSLENESDKEEVGRFAKNFLPILFNQFTGEGILSDGVRLAVLETIKKYLVVADLKLILTFLDKCLDKLQELDYSGFRNIALLDLAISMVPFADLKRVKLLFDLSLQRLQSEDRTIQKKSYRVLEEICRSQSPSCQELISTHLDEIRDSLLQSLSNSSPSSKAPRLRCLIHVYKNLQQCNMDFFMATLPEAILCTKEIGARARAAAFELVIVMADSFITWNSEATEKECLGVFVNKVLAGLAGSPHMISATLLALTRMVFVYKERLIGPVLDNLIDSACLLLASKTREVIKAALGFIKVLISAYENTILASHLKDLLKSLHEIALKGNVRRPTKIIFTKLIKKFGFELILSMTRTEVHKLLKNIHKSTERAKRKQNEGDEPGDEDEGDSDEEEKIAVQPESIDDLLQDTDSEIGDDEESESLPKKNKKRKHGKDAWLMETGEDEIVDFMDPAAAKQVIATRPNNTREEKKTVDKDRGFKMSSDGKLIITQEDEEKGPKGKKSAAEKDEDDDLEDLVSAVAEEFKKKSRKRKLDSAIGGDDGENEPPASKYQAGGSGIHRQVAQAKRSIKEKTEIGQEYKAKKASGDIKKKGRPDPYAYVPLNFNALNKRKQMKIKGSFNNLVKGAKRGAVKGVKSKVQRSRR</sequence>
<feature type="compositionally biased region" description="Basic residues" evidence="4">
    <location>
        <begin position="7"/>
        <end position="24"/>
    </location>
</feature>
<dbReference type="PANTHER" id="PTHR48287:SF1">
    <property type="entry name" value="ARM REPEAT SUPERFAMILY PROTEIN"/>
    <property type="match status" value="1"/>
</dbReference>
<organism evidence="7 8">
    <name type="scientific">Lymnaea stagnalis</name>
    <name type="common">Great pond snail</name>
    <name type="synonym">Helix stagnalis</name>
    <dbReference type="NCBI Taxonomy" id="6523"/>
    <lineage>
        <taxon>Eukaryota</taxon>
        <taxon>Metazoa</taxon>
        <taxon>Spiralia</taxon>
        <taxon>Lophotrochozoa</taxon>
        <taxon>Mollusca</taxon>
        <taxon>Gastropoda</taxon>
        <taxon>Heterobranchia</taxon>
        <taxon>Euthyneura</taxon>
        <taxon>Panpulmonata</taxon>
        <taxon>Hygrophila</taxon>
        <taxon>Lymnaeoidea</taxon>
        <taxon>Lymnaeidae</taxon>
        <taxon>Lymnaea</taxon>
    </lineage>
</organism>
<dbReference type="InterPro" id="IPR012978">
    <property type="entry name" value="HEAT_RRP12"/>
</dbReference>
<dbReference type="Pfam" id="PF08161">
    <property type="entry name" value="RRP12_HEAT"/>
    <property type="match status" value="1"/>
</dbReference>
<accession>A0AAV2HZA0</accession>
<dbReference type="Pfam" id="PF25772">
    <property type="entry name" value="HEAT_RRP12_N"/>
    <property type="match status" value="1"/>
</dbReference>
<feature type="compositionally biased region" description="Acidic residues" evidence="4">
    <location>
        <begin position="1062"/>
        <end position="1077"/>
    </location>
</feature>
<evidence type="ECO:0008006" key="9">
    <source>
        <dbReference type="Google" id="ProtNLM"/>
    </source>
</evidence>
<dbReference type="SUPFAM" id="SSF48371">
    <property type="entry name" value="ARM repeat"/>
    <property type="match status" value="1"/>
</dbReference>
<feature type="region of interest" description="Disordered" evidence="4">
    <location>
        <begin position="1051"/>
        <end position="1116"/>
    </location>
</feature>
<dbReference type="InterPro" id="IPR057860">
    <property type="entry name" value="HEAT_RRP12_N"/>
</dbReference>
<dbReference type="EMBL" id="CAXITT010000268">
    <property type="protein sequence ID" value="CAL1537608.1"/>
    <property type="molecule type" value="Genomic_DNA"/>
</dbReference>
<reference evidence="7 8" key="1">
    <citation type="submission" date="2024-04" db="EMBL/GenBank/DDBJ databases">
        <authorList>
            <consortium name="Genoscope - CEA"/>
            <person name="William W."/>
        </authorList>
    </citation>
    <scope>NUCLEOTIDE SEQUENCE [LARGE SCALE GENOMIC DNA]</scope>
</reference>
<feature type="compositionally biased region" description="Acidic residues" evidence="4">
    <location>
        <begin position="1085"/>
        <end position="1104"/>
    </location>
</feature>
<evidence type="ECO:0000313" key="7">
    <source>
        <dbReference type="EMBL" id="CAL1537608.1"/>
    </source>
</evidence>
<evidence type="ECO:0000259" key="6">
    <source>
        <dbReference type="Pfam" id="PF25772"/>
    </source>
</evidence>
<keyword evidence="8" id="KW-1185">Reference proteome</keyword>
<dbReference type="PANTHER" id="PTHR48287">
    <property type="entry name" value="ARM REPEAT SUPERFAMILY PROTEIN"/>
    <property type="match status" value="1"/>
</dbReference>
<feature type="region of interest" description="Disordered" evidence="4">
    <location>
        <begin position="1"/>
        <end position="33"/>
    </location>
</feature>
<dbReference type="GO" id="GO:0005634">
    <property type="term" value="C:nucleus"/>
    <property type="evidence" value="ECO:0007669"/>
    <property type="project" value="UniProtKB-SubCell"/>
</dbReference>
<evidence type="ECO:0000313" key="8">
    <source>
        <dbReference type="Proteomes" id="UP001497497"/>
    </source>
</evidence>
<comment type="similarity">
    <text evidence="2">Belongs to the RRP12 family.</text>
</comment>
<gene>
    <name evidence="7" type="ORF">GSLYS_00011511001</name>
</gene>
<feature type="domain" description="RRP12 HEAT" evidence="5">
    <location>
        <begin position="445"/>
        <end position="713"/>
    </location>
</feature>
<evidence type="ECO:0000256" key="1">
    <source>
        <dbReference type="ARBA" id="ARBA00004123"/>
    </source>
</evidence>
<proteinExistence type="inferred from homology"/>
<evidence type="ECO:0000259" key="5">
    <source>
        <dbReference type="Pfam" id="PF08161"/>
    </source>
</evidence>
<dbReference type="InterPro" id="IPR016024">
    <property type="entry name" value="ARM-type_fold"/>
</dbReference>
<comment type="subcellular location">
    <subcellularLocation>
        <location evidence="1">Nucleus</location>
    </subcellularLocation>
</comment>
<dbReference type="Gene3D" id="1.25.10.10">
    <property type="entry name" value="Leucine-rich Repeat Variant"/>
    <property type="match status" value="1"/>
</dbReference>